<organism evidence="5 6">
    <name type="scientific">Candidatus Magasanikbacteria bacterium CG_4_10_14_0_2_um_filter_41_10</name>
    <dbReference type="NCBI Taxonomy" id="1974638"/>
    <lineage>
        <taxon>Bacteria</taxon>
        <taxon>Candidatus Magasanikiibacteriota</taxon>
    </lineage>
</organism>
<evidence type="ECO:0000313" key="5">
    <source>
        <dbReference type="EMBL" id="PIZ92795.1"/>
    </source>
</evidence>
<evidence type="ECO:0000256" key="3">
    <source>
        <dbReference type="ARBA" id="ARBA00022840"/>
    </source>
</evidence>
<keyword evidence="3" id="KW-0067">ATP-binding</keyword>
<feature type="domain" description="PEP-utilising enzyme mobile" evidence="4">
    <location>
        <begin position="277"/>
        <end position="347"/>
    </location>
</feature>
<dbReference type="PANTHER" id="PTHR43030:SF1">
    <property type="entry name" value="PHOSPHOENOLPYRUVATE SYNTHASE"/>
    <property type="match status" value="1"/>
</dbReference>
<dbReference type="InterPro" id="IPR008279">
    <property type="entry name" value="PEP-util_enz_mobile_dom"/>
</dbReference>
<dbReference type="Proteomes" id="UP000228750">
    <property type="component" value="Unassembled WGS sequence"/>
</dbReference>
<dbReference type="Pfam" id="PF00391">
    <property type="entry name" value="PEP-utilizers"/>
    <property type="match status" value="1"/>
</dbReference>
<dbReference type="PANTHER" id="PTHR43030">
    <property type="entry name" value="PHOSPHOENOLPYRUVATE SYNTHASE"/>
    <property type="match status" value="1"/>
</dbReference>
<dbReference type="SUPFAM" id="SSF52009">
    <property type="entry name" value="Phosphohistidine domain"/>
    <property type="match status" value="1"/>
</dbReference>
<protein>
    <recommendedName>
        <fullName evidence="4">PEP-utilising enzyme mobile domain-containing protein</fullName>
    </recommendedName>
</protein>
<dbReference type="AlphaFoldDB" id="A0A2M7V2V1"/>
<evidence type="ECO:0000259" key="4">
    <source>
        <dbReference type="Pfam" id="PF00391"/>
    </source>
</evidence>
<gene>
    <name evidence="5" type="ORF">COX82_04015</name>
</gene>
<proteinExistence type="inferred from homology"/>
<evidence type="ECO:0000256" key="1">
    <source>
        <dbReference type="ARBA" id="ARBA00007837"/>
    </source>
</evidence>
<comment type="similarity">
    <text evidence="1">Belongs to the PEP-utilizing enzyme family.</text>
</comment>
<dbReference type="EMBL" id="PFPJ01000069">
    <property type="protein sequence ID" value="PIZ92795.1"/>
    <property type="molecule type" value="Genomic_DNA"/>
</dbReference>
<evidence type="ECO:0000313" key="6">
    <source>
        <dbReference type="Proteomes" id="UP000228750"/>
    </source>
</evidence>
<dbReference type="InterPro" id="IPR036637">
    <property type="entry name" value="Phosphohistidine_dom_sf"/>
</dbReference>
<dbReference type="GO" id="GO:0005524">
    <property type="term" value="F:ATP binding"/>
    <property type="evidence" value="ECO:0007669"/>
    <property type="project" value="UniProtKB-KW"/>
</dbReference>
<reference evidence="6" key="1">
    <citation type="submission" date="2017-09" db="EMBL/GenBank/DDBJ databases">
        <title>Depth-based differentiation of microbial function through sediment-hosted aquifers and enrichment of novel symbionts in the deep terrestrial subsurface.</title>
        <authorList>
            <person name="Probst A.J."/>
            <person name="Ladd B."/>
            <person name="Jarett J.K."/>
            <person name="Geller-Mcgrath D.E."/>
            <person name="Sieber C.M.K."/>
            <person name="Emerson J.B."/>
            <person name="Anantharaman K."/>
            <person name="Thomas B.C."/>
            <person name="Malmstrom R."/>
            <person name="Stieglmeier M."/>
            <person name="Klingl A."/>
            <person name="Woyke T."/>
            <person name="Ryan C.M."/>
            <person name="Banfield J.F."/>
        </authorList>
    </citation>
    <scope>NUCLEOTIDE SEQUENCE [LARGE SCALE GENOMIC DNA]</scope>
</reference>
<comment type="caution">
    <text evidence="5">The sequence shown here is derived from an EMBL/GenBank/DDBJ whole genome shotgun (WGS) entry which is preliminary data.</text>
</comment>
<evidence type="ECO:0000256" key="2">
    <source>
        <dbReference type="ARBA" id="ARBA00022741"/>
    </source>
</evidence>
<name>A0A2M7V2V1_9BACT</name>
<dbReference type="Gene3D" id="3.50.30.10">
    <property type="entry name" value="Phosphohistidine domain"/>
    <property type="match status" value="1"/>
</dbReference>
<dbReference type="GO" id="GO:0008986">
    <property type="term" value="F:pyruvate, water dikinase activity"/>
    <property type="evidence" value="ECO:0007669"/>
    <property type="project" value="InterPro"/>
</dbReference>
<accession>A0A2M7V2V1</accession>
<sequence length="352" mass="39958">MNKLDFHPRDYTLLGMSSVMEYFLTHDIEQLLGDRFSTIAFYIKDGVFWFGVDEDERERVSRSYLQKKMDPNVFESNVQTVQSLRSAYIELIETPVAKLQPKDILVFFKYYIELIPLVYPSMDAIDFVNVLPEKERDAFSEYAIKLRVLTETLYKRGEEEFIPKASAVIEREYDIAVDAAINITSQEFEAFFLRGKVLPDEQTLRERSTSFLYLLEKDKKESSYIGVEATQKAKELGFETEEKQKNMKEITGRTAFPGKVQGTVVIVLTKQDISKVTEGSILVASMTQPSYLPAMKKAAAFVTDEGGTLCHAAIVAREMKKPCIIATEIATKVLKDGDLVEVDAVNGVVKKI</sequence>
<keyword evidence="2" id="KW-0547">Nucleotide-binding</keyword>
<dbReference type="InterPro" id="IPR006319">
    <property type="entry name" value="PEP_synth"/>
</dbReference>